<evidence type="ECO:0008006" key="3">
    <source>
        <dbReference type="Google" id="ProtNLM"/>
    </source>
</evidence>
<evidence type="ECO:0000256" key="1">
    <source>
        <dbReference type="SAM" id="MobiDB-lite"/>
    </source>
</evidence>
<gene>
    <name evidence="2" type="ORF">KTA_12740</name>
</gene>
<proteinExistence type="predicted"/>
<organism evidence="2">
    <name type="scientific">Thermogemmatispora argillosa</name>
    <dbReference type="NCBI Taxonomy" id="2045280"/>
    <lineage>
        <taxon>Bacteria</taxon>
        <taxon>Bacillati</taxon>
        <taxon>Chloroflexota</taxon>
        <taxon>Ktedonobacteria</taxon>
        <taxon>Thermogemmatisporales</taxon>
        <taxon>Thermogemmatisporaceae</taxon>
        <taxon>Thermogemmatispora</taxon>
    </lineage>
</organism>
<accession>A0A455T3K8</accession>
<dbReference type="AlphaFoldDB" id="A0A455T3K8"/>
<dbReference type="PANTHER" id="PTHR34613">
    <property type="entry name" value="SLL0800 PROTEIN"/>
    <property type="match status" value="1"/>
</dbReference>
<reference evidence="2" key="1">
    <citation type="submission" date="2018-12" db="EMBL/GenBank/DDBJ databases">
        <title>Novel natural products biosynthetic potential of the class Ktedonobacteria.</title>
        <authorList>
            <person name="Zheng Y."/>
            <person name="Saitou A."/>
            <person name="Wang C.M."/>
            <person name="Toyoda A."/>
            <person name="Minakuchi Y."/>
            <person name="Sekiguchi Y."/>
            <person name="Ueda K."/>
            <person name="Takano H."/>
            <person name="Sakai Y."/>
            <person name="Yokota A."/>
            <person name="Yabe S."/>
        </authorList>
    </citation>
    <scope>NUCLEOTIDE SEQUENCE</scope>
    <source>
        <strain evidence="2">A3-2</strain>
    </source>
</reference>
<protein>
    <recommendedName>
        <fullName evidence="3">Rpn family recombination-promoting nuclease/putative transposase</fullName>
    </recommendedName>
</protein>
<dbReference type="EMBL" id="AP019377">
    <property type="protein sequence ID" value="BBH93075.1"/>
    <property type="molecule type" value="Genomic_DNA"/>
</dbReference>
<feature type="region of interest" description="Disordered" evidence="1">
    <location>
        <begin position="242"/>
        <end position="283"/>
    </location>
</feature>
<dbReference type="PANTHER" id="PTHR34613:SF1">
    <property type="entry name" value="SLL6017 PROTEIN"/>
    <property type="match status" value="1"/>
</dbReference>
<sequence>MVSRWDRSMKRLFALAAQDLITFVLPQARFLQHASGEFVLKSDPSLPGLGLLAADTLSACSLEGETLLIHLEFQSRADNKMAHRLLMYNILADERYGSPVLSCVIYLRRCGVVATPYRRQLPNATPVYDFYFQVIKLWELPAQELLARQLPGLLPLLPLSREGRSRQVIRTMIERLQQARQFELLEVGLLLASLAWADAPASERQWLQEQIQMLTEFLQELKQTDAARALIEEGLRQGIEQGRQEGRQEGLQQGRQEGLQQGRQEGLQQGRQEGLQQGRQEGLHKARQRLLTTVSARFPHLYGLAAQVTAHLNDLDSLLLLLEQVYSAPTTEHLRALLLAQLPDSAGPPPTDNGSQP</sequence>
<name>A0A455T3K8_9CHLR</name>
<feature type="compositionally biased region" description="Low complexity" evidence="1">
    <location>
        <begin position="249"/>
        <end position="280"/>
    </location>
</feature>
<evidence type="ECO:0000313" key="2">
    <source>
        <dbReference type="EMBL" id="BBH93075.1"/>
    </source>
</evidence>